<dbReference type="Gene3D" id="3.30.70.330">
    <property type="match status" value="1"/>
</dbReference>
<dbReference type="GO" id="GO:0005840">
    <property type="term" value="C:ribosome"/>
    <property type="evidence" value="ECO:0007669"/>
    <property type="project" value="UniProtKB-KW"/>
</dbReference>
<dbReference type="PANTHER" id="PTHR10496">
    <property type="entry name" value="40S RIBOSOMAL PROTEIN S24"/>
    <property type="match status" value="1"/>
</dbReference>
<dbReference type="Proteomes" id="UP001304970">
    <property type="component" value="Chromosome"/>
</dbReference>
<evidence type="ECO:0000256" key="1">
    <source>
        <dbReference type="ARBA" id="ARBA00009680"/>
    </source>
</evidence>
<reference evidence="6 7" key="1">
    <citation type="submission" date="2023-07" db="EMBL/GenBank/DDBJ databases">
        <title>Closed genome sequence of Methanosarcinaceae archaeon Am2.</title>
        <authorList>
            <person name="Poehlein A."/>
            <person name="Protasov E."/>
            <person name="Platt K."/>
            <person name="Reeh H."/>
            <person name="Daniel R."/>
            <person name="Brune A."/>
        </authorList>
    </citation>
    <scope>NUCLEOTIDE SEQUENCE [LARGE SCALE GENOMIC DNA]</scope>
    <source>
        <strain evidence="6 7">Am2</strain>
    </source>
</reference>
<comment type="similarity">
    <text evidence="1 4 5">Belongs to the eukaryotic ribosomal protein eS24 family.</text>
</comment>
<evidence type="ECO:0000256" key="3">
    <source>
        <dbReference type="ARBA" id="ARBA00023274"/>
    </source>
</evidence>
<dbReference type="Pfam" id="PF01282">
    <property type="entry name" value="Ribosomal_S24e"/>
    <property type="match status" value="1"/>
</dbReference>
<keyword evidence="2 4" id="KW-0689">Ribosomal protein</keyword>
<dbReference type="RefSeq" id="WP_338097272.1">
    <property type="nucleotide sequence ID" value="NZ_CP131061.1"/>
</dbReference>
<proteinExistence type="inferred from homology"/>
<dbReference type="GeneID" id="89228511"/>
<dbReference type="EMBL" id="CP131061">
    <property type="protein sequence ID" value="WNY27298.1"/>
    <property type="molecule type" value="Genomic_DNA"/>
</dbReference>
<accession>A0AA96V711</accession>
<dbReference type="GO" id="GO:0006412">
    <property type="term" value="P:translation"/>
    <property type="evidence" value="ECO:0007669"/>
    <property type="project" value="UniProtKB-UniRule"/>
</dbReference>
<dbReference type="SUPFAM" id="SSF54189">
    <property type="entry name" value="Ribosomal proteins S24e, L23 and L15e"/>
    <property type="match status" value="1"/>
</dbReference>
<evidence type="ECO:0000256" key="2">
    <source>
        <dbReference type="ARBA" id="ARBA00022980"/>
    </source>
</evidence>
<evidence type="ECO:0000256" key="4">
    <source>
        <dbReference type="HAMAP-Rule" id="MF_00545"/>
    </source>
</evidence>
<evidence type="ECO:0000313" key="7">
    <source>
        <dbReference type="Proteomes" id="UP001304970"/>
    </source>
</evidence>
<keyword evidence="3 4" id="KW-0687">Ribonucleoprotein</keyword>
<dbReference type="AlphaFoldDB" id="A0AA96V711"/>
<evidence type="ECO:0000313" key="6">
    <source>
        <dbReference type="EMBL" id="WNY27298.1"/>
    </source>
</evidence>
<sequence length="102" mass="11713">MEIIIVKDEKNKLLNRRELDFTVKYEGPTPSRIDVRQKLAALLNCDLDLTMVQKMESVFGLQEACGYAKIYDSADRMKQVEREYMLKRNANPAAEDGAEKAE</sequence>
<dbReference type="HAMAP" id="MF_00545">
    <property type="entry name" value="Ribosomal_eS24"/>
    <property type="match status" value="1"/>
</dbReference>
<dbReference type="InterPro" id="IPR018098">
    <property type="entry name" value="Ribosomal_eS24_CS"/>
</dbReference>
<protein>
    <recommendedName>
        <fullName evidence="4">Small ribosomal subunit protein eS24</fullName>
    </recommendedName>
</protein>
<name>A0AA96V711_9EURY</name>
<dbReference type="GO" id="GO:1990904">
    <property type="term" value="C:ribonucleoprotein complex"/>
    <property type="evidence" value="ECO:0007669"/>
    <property type="project" value="UniProtKB-KW"/>
</dbReference>
<dbReference type="InterPro" id="IPR012677">
    <property type="entry name" value="Nucleotide-bd_a/b_plait_sf"/>
</dbReference>
<evidence type="ECO:0000256" key="5">
    <source>
        <dbReference type="RuleBase" id="RU004381"/>
    </source>
</evidence>
<keyword evidence="7" id="KW-1185">Reference proteome</keyword>
<dbReference type="GO" id="GO:0003735">
    <property type="term" value="F:structural constituent of ribosome"/>
    <property type="evidence" value="ECO:0007669"/>
    <property type="project" value="InterPro"/>
</dbReference>
<dbReference type="InterPro" id="IPR001976">
    <property type="entry name" value="Ribosomal_eS24"/>
</dbReference>
<dbReference type="PROSITE" id="PS00529">
    <property type="entry name" value="RIBOSOMAL_S24E"/>
    <property type="match status" value="1"/>
</dbReference>
<organism evidence="6 7">
    <name type="scientific">Methanolapillus ohkumae</name>
    <dbReference type="NCBI Taxonomy" id="3028298"/>
    <lineage>
        <taxon>Archaea</taxon>
        <taxon>Methanobacteriati</taxon>
        <taxon>Methanobacteriota</taxon>
        <taxon>Stenosarchaea group</taxon>
        <taxon>Methanomicrobia</taxon>
        <taxon>Methanosarcinales</taxon>
        <taxon>Methanosarcinaceae</taxon>
        <taxon>Methanolapillus</taxon>
    </lineage>
</organism>
<dbReference type="InterPro" id="IPR012678">
    <property type="entry name" value="Ribosomal_uL23/eL15/eS24_sf"/>
</dbReference>
<gene>
    <name evidence="4" type="primary">rps24e</name>
    <name evidence="6" type="ORF">MsAm2_10900</name>
</gene>